<comment type="caution">
    <text evidence="3">The sequence shown here is derived from an EMBL/GenBank/DDBJ whole genome shotgun (WGS) entry which is preliminary data.</text>
</comment>
<keyword evidence="4" id="KW-1185">Reference proteome</keyword>
<reference evidence="3" key="1">
    <citation type="submission" date="2023-10" db="EMBL/GenBank/DDBJ databases">
        <authorList>
            <person name="Chen Y."/>
            <person name="Shah S."/>
            <person name="Dougan E. K."/>
            <person name="Thang M."/>
            <person name="Chan C."/>
        </authorList>
    </citation>
    <scope>NUCLEOTIDE SEQUENCE [LARGE SCALE GENOMIC DNA]</scope>
</reference>
<feature type="compositionally biased region" description="Basic and acidic residues" evidence="1">
    <location>
        <begin position="257"/>
        <end position="268"/>
    </location>
</feature>
<keyword evidence="2" id="KW-0812">Transmembrane</keyword>
<evidence type="ECO:0000256" key="1">
    <source>
        <dbReference type="SAM" id="MobiDB-lite"/>
    </source>
</evidence>
<feature type="transmembrane region" description="Helical" evidence="2">
    <location>
        <begin position="23"/>
        <end position="41"/>
    </location>
</feature>
<gene>
    <name evidence="3" type="ORF">PCOR1329_LOCUS1110</name>
</gene>
<feature type="transmembrane region" description="Helical" evidence="2">
    <location>
        <begin position="62"/>
        <end position="81"/>
    </location>
</feature>
<evidence type="ECO:0000256" key="2">
    <source>
        <dbReference type="SAM" id="Phobius"/>
    </source>
</evidence>
<accession>A0ABN9PAA8</accession>
<name>A0ABN9PAA8_9DINO</name>
<evidence type="ECO:0000313" key="4">
    <source>
        <dbReference type="Proteomes" id="UP001189429"/>
    </source>
</evidence>
<proteinExistence type="predicted"/>
<evidence type="ECO:0000313" key="3">
    <source>
        <dbReference type="EMBL" id="CAK0789579.1"/>
    </source>
</evidence>
<sequence length="289" mass="32164">MRRGEELAGWQSTFAAVIYGPSLYFYTHGIALVIAVVFHKHQGAEHPPTLIKVVNVLRKADPMYMLQIAVFGAALAAANLLPPKLDHGCESWLEACTKGLYAGHITMLTMSAINAVALGVAYNIVKRKVDRPPRPSYESALVWATGCLATFIWCEMFVPGRIEWIALEVYHRAAGHRLALRYHWGLRGYVLWPHGDEHDGGGRNALLGVHSVHPGSRAGASRCHITPRARRLVDTWPLESPRRVRTLRVRAHRNARLGHEDHRGDRTLAHQGWSRELAEASPRQVGQAG</sequence>
<dbReference type="Proteomes" id="UP001189429">
    <property type="component" value="Unassembled WGS sequence"/>
</dbReference>
<feature type="region of interest" description="Disordered" evidence="1">
    <location>
        <begin position="256"/>
        <end position="289"/>
    </location>
</feature>
<keyword evidence="2" id="KW-1133">Transmembrane helix</keyword>
<dbReference type="EMBL" id="CAUYUJ010000261">
    <property type="protein sequence ID" value="CAK0789579.1"/>
    <property type="molecule type" value="Genomic_DNA"/>
</dbReference>
<keyword evidence="2" id="KW-0472">Membrane</keyword>
<protein>
    <submittedName>
        <fullName evidence="3">Uncharacterized protein</fullName>
    </submittedName>
</protein>
<organism evidence="3 4">
    <name type="scientific">Prorocentrum cordatum</name>
    <dbReference type="NCBI Taxonomy" id="2364126"/>
    <lineage>
        <taxon>Eukaryota</taxon>
        <taxon>Sar</taxon>
        <taxon>Alveolata</taxon>
        <taxon>Dinophyceae</taxon>
        <taxon>Prorocentrales</taxon>
        <taxon>Prorocentraceae</taxon>
        <taxon>Prorocentrum</taxon>
    </lineage>
</organism>
<feature type="transmembrane region" description="Helical" evidence="2">
    <location>
        <begin position="101"/>
        <end position="125"/>
    </location>
</feature>